<dbReference type="EMBL" id="ML213232">
    <property type="protein sequence ID" value="TFK77729.1"/>
    <property type="molecule type" value="Genomic_DNA"/>
</dbReference>
<reference evidence="2 3" key="1">
    <citation type="journal article" date="2019" name="Nat. Ecol. Evol.">
        <title>Megaphylogeny resolves global patterns of mushroom evolution.</title>
        <authorList>
            <person name="Varga T."/>
            <person name="Krizsan K."/>
            <person name="Foldi C."/>
            <person name="Dima B."/>
            <person name="Sanchez-Garcia M."/>
            <person name="Sanchez-Ramirez S."/>
            <person name="Szollosi G.J."/>
            <person name="Szarkandi J.G."/>
            <person name="Papp V."/>
            <person name="Albert L."/>
            <person name="Andreopoulos W."/>
            <person name="Angelini C."/>
            <person name="Antonin V."/>
            <person name="Barry K.W."/>
            <person name="Bougher N.L."/>
            <person name="Buchanan P."/>
            <person name="Buyck B."/>
            <person name="Bense V."/>
            <person name="Catcheside P."/>
            <person name="Chovatia M."/>
            <person name="Cooper J."/>
            <person name="Damon W."/>
            <person name="Desjardin D."/>
            <person name="Finy P."/>
            <person name="Geml J."/>
            <person name="Haridas S."/>
            <person name="Hughes K."/>
            <person name="Justo A."/>
            <person name="Karasinski D."/>
            <person name="Kautmanova I."/>
            <person name="Kiss B."/>
            <person name="Kocsube S."/>
            <person name="Kotiranta H."/>
            <person name="LaButti K.M."/>
            <person name="Lechner B.E."/>
            <person name="Liimatainen K."/>
            <person name="Lipzen A."/>
            <person name="Lukacs Z."/>
            <person name="Mihaltcheva S."/>
            <person name="Morgado L.N."/>
            <person name="Niskanen T."/>
            <person name="Noordeloos M.E."/>
            <person name="Ohm R.A."/>
            <person name="Ortiz-Santana B."/>
            <person name="Ovrebo C."/>
            <person name="Racz N."/>
            <person name="Riley R."/>
            <person name="Savchenko A."/>
            <person name="Shiryaev A."/>
            <person name="Soop K."/>
            <person name="Spirin V."/>
            <person name="Szebenyi C."/>
            <person name="Tomsovsky M."/>
            <person name="Tulloss R.E."/>
            <person name="Uehling J."/>
            <person name="Grigoriev I.V."/>
            <person name="Vagvolgyi C."/>
            <person name="Papp T."/>
            <person name="Martin F.M."/>
            <person name="Miettinen O."/>
            <person name="Hibbett D.S."/>
            <person name="Nagy L.G."/>
        </authorList>
    </citation>
    <scope>NUCLEOTIDE SEQUENCE [LARGE SCALE GENOMIC DNA]</scope>
    <source>
        <strain evidence="2 3">HHB13444</strain>
    </source>
</reference>
<gene>
    <name evidence="2" type="ORF">K466DRAFT_607775</name>
</gene>
<keyword evidence="3" id="KW-1185">Reference proteome</keyword>
<protein>
    <submittedName>
        <fullName evidence="2">Uncharacterized protein</fullName>
    </submittedName>
</protein>
<proteinExistence type="predicted"/>
<organism evidence="2 3">
    <name type="scientific">Polyporus arcularius HHB13444</name>
    <dbReference type="NCBI Taxonomy" id="1314778"/>
    <lineage>
        <taxon>Eukaryota</taxon>
        <taxon>Fungi</taxon>
        <taxon>Dikarya</taxon>
        <taxon>Basidiomycota</taxon>
        <taxon>Agaricomycotina</taxon>
        <taxon>Agaricomycetes</taxon>
        <taxon>Polyporales</taxon>
        <taxon>Polyporaceae</taxon>
        <taxon>Polyporus</taxon>
    </lineage>
</organism>
<evidence type="ECO:0000256" key="1">
    <source>
        <dbReference type="SAM" id="MobiDB-lite"/>
    </source>
</evidence>
<sequence length="220" mass="24192">MHTQCTRVPSTRSSLRTQIPREQSSTRTHAILSRCLRICPIILHWSGHCSIAQSLALFCVFPSIRVSPTLPLRLAFAELSRLSIVHGPRVHMQAIATPSGCHPIILPAPLVRPAHDSLIEVLCVCAREACDANGRALSRHPAARKYTLCFSHSSLRLSHRGAVAFFPSFISQARLLSTPSAPAVPSTRPSLRAQLARVQSSMRSHAILCRSLSRPWRAAH</sequence>
<dbReference type="AlphaFoldDB" id="A0A5C3NM42"/>
<dbReference type="InParanoid" id="A0A5C3NM42"/>
<name>A0A5C3NM42_9APHY</name>
<evidence type="ECO:0000313" key="3">
    <source>
        <dbReference type="Proteomes" id="UP000308197"/>
    </source>
</evidence>
<evidence type="ECO:0000313" key="2">
    <source>
        <dbReference type="EMBL" id="TFK77729.1"/>
    </source>
</evidence>
<feature type="region of interest" description="Disordered" evidence="1">
    <location>
        <begin position="1"/>
        <end position="22"/>
    </location>
</feature>
<accession>A0A5C3NM42</accession>
<dbReference type="Proteomes" id="UP000308197">
    <property type="component" value="Unassembled WGS sequence"/>
</dbReference>